<dbReference type="CDD" id="cd11615">
    <property type="entry name" value="SAF_NeuB_like"/>
    <property type="match status" value="1"/>
</dbReference>
<evidence type="ECO:0000259" key="1">
    <source>
        <dbReference type="PROSITE" id="PS50844"/>
    </source>
</evidence>
<feature type="domain" description="AFP-like" evidence="1">
    <location>
        <begin position="295"/>
        <end position="351"/>
    </location>
</feature>
<dbReference type="EMBL" id="BMGL01000005">
    <property type="protein sequence ID" value="GGE10764.1"/>
    <property type="molecule type" value="Genomic_DNA"/>
</dbReference>
<dbReference type="GO" id="GO:0016051">
    <property type="term" value="P:carbohydrate biosynthetic process"/>
    <property type="evidence" value="ECO:0007669"/>
    <property type="project" value="InterPro"/>
</dbReference>
<dbReference type="AlphaFoldDB" id="A0A916ZSF9"/>
<proteinExistence type="predicted"/>
<dbReference type="Pfam" id="PF08666">
    <property type="entry name" value="SAF"/>
    <property type="match status" value="1"/>
</dbReference>
<reference evidence="2 3" key="1">
    <citation type="journal article" date="2014" name="Int. J. Syst. Evol. Microbiol.">
        <title>Complete genome sequence of Corynebacterium casei LMG S-19264T (=DSM 44701T), isolated from a smear-ripened cheese.</title>
        <authorList>
            <consortium name="US DOE Joint Genome Institute (JGI-PGF)"/>
            <person name="Walter F."/>
            <person name="Albersmeier A."/>
            <person name="Kalinowski J."/>
            <person name="Ruckert C."/>
        </authorList>
    </citation>
    <scope>NUCLEOTIDE SEQUENCE [LARGE SCALE GENOMIC DNA]</scope>
    <source>
        <strain evidence="2 3">CGMCC 1.12925</strain>
    </source>
</reference>
<dbReference type="InterPro" id="IPR051690">
    <property type="entry name" value="PseI-like"/>
</dbReference>
<protein>
    <submittedName>
        <fullName evidence="2">N-acetylneuraminate synthase</fullName>
    </submittedName>
</protein>
<dbReference type="PROSITE" id="PS50844">
    <property type="entry name" value="AFP_LIKE"/>
    <property type="match status" value="1"/>
</dbReference>
<dbReference type="SUPFAM" id="SSF51569">
    <property type="entry name" value="Aldolase"/>
    <property type="match status" value="1"/>
</dbReference>
<dbReference type="GO" id="GO:0047444">
    <property type="term" value="F:N-acylneuraminate-9-phosphate synthase activity"/>
    <property type="evidence" value="ECO:0007669"/>
    <property type="project" value="TreeGrafter"/>
</dbReference>
<organism evidence="2 3">
    <name type="scientific">Psychroflexus salis</name>
    <dbReference type="NCBI Taxonomy" id="1526574"/>
    <lineage>
        <taxon>Bacteria</taxon>
        <taxon>Pseudomonadati</taxon>
        <taxon>Bacteroidota</taxon>
        <taxon>Flavobacteriia</taxon>
        <taxon>Flavobacteriales</taxon>
        <taxon>Flavobacteriaceae</taxon>
        <taxon>Psychroflexus</taxon>
    </lineage>
</organism>
<dbReference type="PANTHER" id="PTHR42966">
    <property type="entry name" value="N-ACETYLNEURAMINATE SYNTHASE"/>
    <property type="match status" value="1"/>
</dbReference>
<comment type="caution">
    <text evidence="2">The sequence shown here is derived from an EMBL/GenBank/DDBJ whole genome shotgun (WGS) entry which is preliminary data.</text>
</comment>
<dbReference type="InterPro" id="IPR006190">
    <property type="entry name" value="SAF_AFP_Neu5Ac"/>
</dbReference>
<keyword evidence="3" id="KW-1185">Reference proteome</keyword>
<evidence type="ECO:0000313" key="2">
    <source>
        <dbReference type="EMBL" id="GGE10764.1"/>
    </source>
</evidence>
<dbReference type="Proteomes" id="UP000599688">
    <property type="component" value="Unassembled WGS sequence"/>
</dbReference>
<gene>
    <name evidence="2" type="primary">neuB</name>
    <name evidence="2" type="ORF">GCM10010831_10310</name>
</gene>
<dbReference type="SMART" id="SM00858">
    <property type="entry name" value="SAF"/>
    <property type="match status" value="1"/>
</dbReference>
<dbReference type="InterPro" id="IPR036732">
    <property type="entry name" value="AFP_Neu5c_C_sf"/>
</dbReference>
<dbReference type="Gene3D" id="3.90.1210.10">
    <property type="entry name" value="Antifreeze-like/N-acetylneuraminic acid synthase C-terminal domain"/>
    <property type="match status" value="1"/>
</dbReference>
<dbReference type="SUPFAM" id="SSF51269">
    <property type="entry name" value="AFP III-like domain"/>
    <property type="match status" value="1"/>
</dbReference>
<sequence length="351" mass="39551">MNKITLGSKEVANYQTPYVIAEIGANHNGDMELAKKMILSAKEAGADCVKFQSWTPTSLVSKEEYERNQTYNDSKKKHFGSLKEMVEKYALTEAQHRELKDFCDSHNIAFASSPFSKEEADLLNRLNVDFFKIASMDINYIDFIKHVASFKKPIILSTGMATLAEIEKAIEACRSVGNEQIILLHCISIYPPEYKDIHLNNISMLQQAFNLPVGFSDHTIGTSIPLASVALGSCLIEKHFTLDKDLPGWDHEISANPEELKIICTESKNIVSSLGSFTRSVSEAEENKKERFRRSIVIKSNLPKGHVLTREDLTAKRPGTQIPPNEIQYVVGRILKTNMEEDSLLKWENLI</sequence>
<dbReference type="InterPro" id="IPR057736">
    <property type="entry name" value="SAF_PseI/NeuA/NeuB"/>
</dbReference>
<evidence type="ECO:0000313" key="3">
    <source>
        <dbReference type="Proteomes" id="UP000599688"/>
    </source>
</evidence>
<dbReference type="InterPro" id="IPR013785">
    <property type="entry name" value="Aldolase_TIM"/>
</dbReference>
<dbReference type="Pfam" id="PF03102">
    <property type="entry name" value="NeuB"/>
    <property type="match status" value="1"/>
</dbReference>
<dbReference type="PANTHER" id="PTHR42966:SF1">
    <property type="entry name" value="SIALIC ACID SYNTHASE"/>
    <property type="match status" value="1"/>
</dbReference>
<accession>A0A916ZSF9</accession>
<dbReference type="RefSeq" id="WP_188405738.1">
    <property type="nucleotide sequence ID" value="NZ_BMGL01000005.1"/>
</dbReference>
<name>A0A916ZSF9_9FLAO</name>
<dbReference type="Gene3D" id="3.20.20.70">
    <property type="entry name" value="Aldolase class I"/>
    <property type="match status" value="1"/>
</dbReference>
<dbReference type="InterPro" id="IPR013132">
    <property type="entry name" value="PseI/NeuA/B-like_N"/>
</dbReference>
<dbReference type="InterPro" id="IPR013974">
    <property type="entry name" value="SAF"/>
</dbReference>